<feature type="transmembrane region" description="Helical" evidence="7">
    <location>
        <begin position="213"/>
        <end position="230"/>
    </location>
</feature>
<name>A0A239AS76_9ACTN</name>
<evidence type="ECO:0000313" key="10">
    <source>
        <dbReference type="Proteomes" id="UP000198280"/>
    </source>
</evidence>
<organism evidence="9 10">
    <name type="scientific">Actinacidiphila glaucinigra</name>
    <dbReference type="NCBI Taxonomy" id="235986"/>
    <lineage>
        <taxon>Bacteria</taxon>
        <taxon>Bacillati</taxon>
        <taxon>Actinomycetota</taxon>
        <taxon>Actinomycetes</taxon>
        <taxon>Kitasatosporales</taxon>
        <taxon>Streptomycetaceae</taxon>
        <taxon>Actinacidiphila</taxon>
    </lineage>
</organism>
<evidence type="ECO:0000259" key="8">
    <source>
        <dbReference type="Pfam" id="PF01757"/>
    </source>
</evidence>
<feature type="transmembrane region" description="Helical" evidence="7">
    <location>
        <begin position="53"/>
        <end position="70"/>
    </location>
</feature>
<dbReference type="InterPro" id="IPR002656">
    <property type="entry name" value="Acyl_transf_3_dom"/>
</dbReference>
<keyword evidence="6 7" id="KW-0472">Membrane</keyword>
<dbReference type="GO" id="GO:0009246">
    <property type="term" value="P:enterobacterial common antigen biosynthetic process"/>
    <property type="evidence" value="ECO:0007669"/>
    <property type="project" value="TreeGrafter"/>
</dbReference>
<keyword evidence="10" id="KW-1185">Reference proteome</keyword>
<comment type="similarity">
    <text evidence="2">Belongs to the acyltransferase 3 family.</text>
</comment>
<keyword evidence="4 7" id="KW-0812">Transmembrane</keyword>
<keyword evidence="3" id="KW-1003">Cell membrane</keyword>
<proteinExistence type="inferred from homology"/>
<evidence type="ECO:0000313" key="9">
    <source>
        <dbReference type="EMBL" id="SNR97823.1"/>
    </source>
</evidence>
<feature type="transmembrane region" description="Helical" evidence="7">
    <location>
        <begin position="20"/>
        <end position="41"/>
    </location>
</feature>
<feature type="domain" description="Acyltransferase 3" evidence="8">
    <location>
        <begin position="13"/>
        <end position="295"/>
    </location>
</feature>
<dbReference type="GO" id="GO:0016413">
    <property type="term" value="F:O-acetyltransferase activity"/>
    <property type="evidence" value="ECO:0007669"/>
    <property type="project" value="TreeGrafter"/>
</dbReference>
<feature type="transmembrane region" description="Helical" evidence="7">
    <location>
        <begin position="100"/>
        <end position="118"/>
    </location>
</feature>
<dbReference type="PANTHER" id="PTHR40074">
    <property type="entry name" value="O-ACETYLTRANSFERASE WECH"/>
    <property type="match status" value="1"/>
</dbReference>
<reference evidence="9 10" key="1">
    <citation type="submission" date="2017-06" db="EMBL/GenBank/DDBJ databases">
        <authorList>
            <person name="Kim H.J."/>
            <person name="Triplett B.A."/>
        </authorList>
    </citation>
    <scope>NUCLEOTIDE SEQUENCE [LARGE SCALE GENOMIC DNA]</scope>
    <source>
        <strain evidence="9 10">CGMCC 4.1858</strain>
    </source>
</reference>
<feature type="transmembrane region" description="Helical" evidence="7">
    <location>
        <begin position="242"/>
        <end position="261"/>
    </location>
</feature>
<dbReference type="GO" id="GO:0005886">
    <property type="term" value="C:plasma membrane"/>
    <property type="evidence" value="ECO:0007669"/>
    <property type="project" value="UniProtKB-SubCell"/>
</dbReference>
<evidence type="ECO:0000256" key="4">
    <source>
        <dbReference type="ARBA" id="ARBA00022692"/>
    </source>
</evidence>
<protein>
    <submittedName>
        <fullName evidence="9">Surface polysaccharide O-acyltransferase, integral membrane enzyme</fullName>
    </submittedName>
</protein>
<evidence type="ECO:0000256" key="6">
    <source>
        <dbReference type="ARBA" id="ARBA00023136"/>
    </source>
</evidence>
<dbReference type="EMBL" id="FZOF01000002">
    <property type="protein sequence ID" value="SNR97823.1"/>
    <property type="molecule type" value="Genomic_DNA"/>
</dbReference>
<evidence type="ECO:0000256" key="7">
    <source>
        <dbReference type="SAM" id="Phobius"/>
    </source>
</evidence>
<keyword evidence="9" id="KW-0012">Acyltransferase</keyword>
<accession>A0A239AS76</accession>
<feature type="transmembrane region" description="Helical" evidence="7">
    <location>
        <begin position="162"/>
        <end position="181"/>
    </location>
</feature>
<evidence type="ECO:0000256" key="3">
    <source>
        <dbReference type="ARBA" id="ARBA00022475"/>
    </source>
</evidence>
<evidence type="ECO:0000256" key="5">
    <source>
        <dbReference type="ARBA" id="ARBA00022989"/>
    </source>
</evidence>
<evidence type="ECO:0000256" key="1">
    <source>
        <dbReference type="ARBA" id="ARBA00004651"/>
    </source>
</evidence>
<dbReference type="Pfam" id="PF01757">
    <property type="entry name" value="Acyl_transf_3"/>
    <property type="match status" value="1"/>
</dbReference>
<evidence type="ECO:0000256" key="2">
    <source>
        <dbReference type="ARBA" id="ARBA00007400"/>
    </source>
</evidence>
<dbReference type="AlphaFoldDB" id="A0A239AS76"/>
<keyword evidence="9" id="KW-0808">Transferase</keyword>
<feature type="transmembrane region" description="Helical" evidence="7">
    <location>
        <begin position="125"/>
        <end position="142"/>
    </location>
</feature>
<keyword evidence="5 7" id="KW-1133">Transmembrane helix</keyword>
<feature type="transmembrane region" description="Helical" evidence="7">
    <location>
        <begin position="188"/>
        <end position="207"/>
    </location>
</feature>
<gene>
    <name evidence="9" type="ORF">SAMN05216252_102102</name>
</gene>
<dbReference type="Proteomes" id="UP000198280">
    <property type="component" value="Unassembled WGS sequence"/>
</dbReference>
<feature type="transmembrane region" description="Helical" evidence="7">
    <location>
        <begin position="273"/>
        <end position="300"/>
    </location>
</feature>
<dbReference type="PANTHER" id="PTHR40074:SF2">
    <property type="entry name" value="O-ACETYLTRANSFERASE WECH"/>
    <property type="match status" value="1"/>
</dbReference>
<comment type="subcellular location">
    <subcellularLocation>
        <location evidence="1">Cell membrane</location>
        <topology evidence="1">Multi-pass membrane protein</topology>
    </subcellularLocation>
</comment>
<sequence length="310" mass="33749">MGREPSGGRPVYWTGLVADGLTRCAVPLFFAIAGWVVLVGATPRDGTQVRRRLTRIVVPMGVWTAAYLAWDWIRDTNSRPTQRLAFESLFGSIQPAYHLWYLYAYVPVILLLSLAALIKAGKRPWALGSLLVLLAIAPTFLGDVGKVLHVGLPDFEWNLSPYQVAYAAAGSALLALPLAATTGRRRRLMWLAGGVCAWAAVVAYEHWVHYPSPYAGLAVPFLAGALVMALNRISIPERLRPLVSRLGGAAFGAYLVHLMFLRALAPHLVSADAGWLGAAVMITLLVTGTVVLSFAASLLWTRLRLNRWLG</sequence>